<organism evidence="1">
    <name type="scientific">Anguilla anguilla</name>
    <name type="common">European freshwater eel</name>
    <name type="synonym">Muraena anguilla</name>
    <dbReference type="NCBI Taxonomy" id="7936"/>
    <lineage>
        <taxon>Eukaryota</taxon>
        <taxon>Metazoa</taxon>
        <taxon>Chordata</taxon>
        <taxon>Craniata</taxon>
        <taxon>Vertebrata</taxon>
        <taxon>Euteleostomi</taxon>
        <taxon>Actinopterygii</taxon>
        <taxon>Neopterygii</taxon>
        <taxon>Teleostei</taxon>
        <taxon>Anguilliformes</taxon>
        <taxon>Anguillidae</taxon>
        <taxon>Anguilla</taxon>
    </lineage>
</organism>
<name>A0A0E9X023_ANGAN</name>
<protein>
    <submittedName>
        <fullName evidence="1">Uncharacterized protein</fullName>
    </submittedName>
</protein>
<dbReference type="EMBL" id="GBXM01012485">
    <property type="protein sequence ID" value="JAH96092.1"/>
    <property type="molecule type" value="Transcribed_RNA"/>
</dbReference>
<reference evidence="1" key="1">
    <citation type="submission" date="2014-11" db="EMBL/GenBank/DDBJ databases">
        <authorList>
            <person name="Amaro Gonzalez C."/>
        </authorList>
    </citation>
    <scope>NUCLEOTIDE SEQUENCE</scope>
</reference>
<sequence length="87" mass="9822">MWRTTSTTTAGRLALLCSQFLTESLYGNTMSITCIWMEGGTTSSNPLQRRRWSLGHNGCVPFLVIHMEMSKLYVHASCQKNMLHIKG</sequence>
<evidence type="ECO:0000313" key="1">
    <source>
        <dbReference type="EMBL" id="JAH96092.1"/>
    </source>
</evidence>
<dbReference type="AlphaFoldDB" id="A0A0E9X023"/>
<reference evidence="1" key="2">
    <citation type="journal article" date="2015" name="Fish Shellfish Immunol.">
        <title>Early steps in the European eel (Anguilla anguilla)-Vibrio vulnificus interaction in the gills: Role of the RtxA13 toxin.</title>
        <authorList>
            <person name="Callol A."/>
            <person name="Pajuelo D."/>
            <person name="Ebbesson L."/>
            <person name="Teles M."/>
            <person name="MacKenzie S."/>
            <person name="Amaro C."/>
        </authorList>
    </citation>
    <scope>NUCLEOTIDE SEQUENCE</scope>
</reference>
<proteinExistence type="predicted"/>
<accession>A0A0E9X023</accession>